<dbReference type="PROSITE" id="PS51715">
    <property type="entry name" value="G_GB1_RHD3"/>
    <property type="match status" value="1"/>
</dbReference>
<evidence type="ECO:0000259" key="6">
    <source>
        <dbReference type="PROSITE" id="PS51717"/>
    </source>
</evidence>
<evidence type="ECO:0008006" key="10">
    <source>
        <dbReference type="Google" id="ProtNLM"/>
    </source>
</evidence>
<evidence type="ECO:0000313" key="7">
    <source>
        <dbReference type="EMBL" id="CAF1101685.1"/>
    </source>
</evidence>
<dbReference type="EMBL" id="CAJNOQ010005526">
    <property type="protein sequence ID" value="CAF1101685.1"/>
    <property type="molecule type" value="Genomic_DNA"/>
</dbReference>
<proteinExistence type="inferred from homology"/>
<feature type="domain" description="GB1/RHD3-type G" evidence="5">
    <location>
        <begin position="598"/>
        <end position="628"/>
    </location>
</feature>
<dbReference type="Proteomes" id="UP000663829">
    <property type="component" value="Unassembled WGS sequence"/>
</dbReference>
<keyword evidence="1" id="KW-0547">Nucleotide-binding</keyword>
<feature type="compositionally biased region" description="Pro residues" evidence="4">
    <location>
        <begin position="55"/>
        <end position="64"/>
    </location>
</feature>
<sequence length="1560" mass="180431">MNRPTHFANPAEIVLSENPDRPPVLPSAELVNPLSVIPAPTPAPQLKPSEIFVPQPQPPPPPPQQQILNRGLEEEKPLEEISLIFPSVDESEKMRLPNLVQAGELMYINKKRDDILSTIVRDFCTKKHFLLFVEECLIPLMYLLKRHQNLDDFMEALSFKLSQVFGLSAETVPKISLRMLIHVLLMKSDLSMRRMIMSLLCKRNPVPFIAPTNDVQQQQQYQVVPEIFHIWDYDTPTFLSFGIGPCSGKSTLLNALFMSTFEQSSQTVYFQQTIDIDFGYSFLPSRSMNIADAHGQMTKQLLYKIHELFEGFLIHVDYAYLENNVETVLDFISELPSSKFRLLIVRDLQSHLGERYSKLLLTRFSTSLVQQYALKHIADHNNTQNKHLIRMLRDIILNDAPSTFRHDKDFVKSALKRIIGNDYKQHLSKMYETIIPLERKLLQLVEDETKIVEYFPEYSNFENLLRQDITERRQKQGLTTGGVIYDLFVEMLKTSDALMCLNLLSIELKEQRNRVVSTGEQANQLPIQKKLSLELLWRNAIVCRQSHPSDDDNESIERLIVQRYFEYIRAGFPFEIIDGDNYYFPHSFLAKALSNFRNKRILVISVIGPQNSGKSTLLNYMFGTFFDVRDGRCTRGIYGSFVKSNRRDFDYIMIIDTEGLLGVEREDKEFDRRLVLFCLAVSHLVIVNMIGEVNESLKTMLTLCADSLKQMNVNRVPQPTVHFILNQKADLNIQNNQAAIDKIIADLKSFDLSGMIDIKPETFHTLPNAFKKERGPLNDTNLPCLIKTEPDFIELVQLLCGKIVNSALACLSRSSEQFTDPLHWLQSAITVFDTLQKFADLTYYRDIDERRQDYEIREYISAKLAEEFSSPYRDQITAESVNKNERQIEEMLIPEMEKKQKDLNEDLEKHLKSTKTSDTIRKRCKQFLLAQIIEQFNALRTTCKMVSERAQVQLLVQSGTGDLKQLIEDIIAKGTHMSEQSASEVFDHMYNSIIKNIKKNFDQNERVTLALRHIYSIYCIYEKNCLPDYNSGVLNHLPWLQHLTSEVQEEYILDELAVLFTQVAYEYPLVEEHTFTPDAMNPYSTKVIEDLVHLNQKLLKHRFKQFLASNSITEPTQKELSTLRYVLNAIKNQVVTSKEEKYTAATKNFLCLIRKDIKHEWKSVSKDRSIVSDDDSHVQLHIQASKLLRNVIQSIVKATRGNTADETRQIQTDLIQKIVGVISTLIKDINLELSPFCLSLNKPLKSTFHICAIVLLTKYYYNEQENHFLQTLNTLNNTKDHLKSYFITMVVLNISNDSNGAVSLCKQLKDYMLKSFVDKGQKSINSELRKYDNLNRKWVQDRCDGELLSAEKKWFMDYIENPTKVIEQSFNDTWNNIKQSINQNLIQLKMYHIEALVNFFYCIQAQLYKPDIKLMEITKAMTTVYHSCTIDNLSAFLHCVLQEKGAMLTEFGTQKCDFDTIDTQDTYARLLDKIRGCPDRCPCCQRPCDVDHTLIKSNPGSESNKRRCATGHALRAMNGYKFEETDEASLFMCEQIKDGQTIVVGSLRKRWSQFKLDHRD</sequence>
<reference evidence="7" key="1">
    <citation type="submission" date="2021-02" db="EMBL/GenBank/DDBJ databases">
        <authorList>
            <person name="Nowell W R."/>
        </authorList>
    </citation>
    <scope>NUCLEOTIDE SEQUENCE</scope>
</reference>
<evidence type="ECO:0000256" key="4">
    <source>
        <dbReference type="SAM" id="MobiDB-lite"/>
    </source>
</evidence>
<dbReference type="Pfam" id="PF25683">
    <property type="entry name" value="URGCP_GTPase"/>
    <property type="match status" value="1"/>
</dbReference>
<dbReference type="InterPro" id="IPR030383">
    <property type="entry name" value="G_VLIG_dom"/>
</dbReference>
<dbReference type="PROSITE" id="PS51717">
    <property type="entry name" value="G_VLIG"/>
    <property type="match status" value="1"/>
</dbReference>
<keyword evidence="2" id="KW-0342">GTP-binding</keyword>
<name>A0A814P218_9BILA</name>
<gene>
    <name evidence="7" type="ORF">GPM918_LOCUS18779</name>
    <name evidence="8" type="ORF">SRO942_LOCUS18776</name>
</gene>
<dbReference type="SUPFAM" id="SSF52540">
    <property type="entry name" value="P-loop containing nucleoside triphosphate hydrolases"/>
    <property type="match status" value="2"/>
</dbReference>
<evidence type="ECO:0000256" key="2">
    <source>
        <dbReference type="ARBA" id="ARBA00023134"/>
    </source>
</evidence>
<comment type="similarity">
    <text evidence="3">Belongs to the TRAFAC class dynamin-like GTPase superfamily. GB1/RHD3 GTPase family.</text>
</comment>
<dbReference type="PANTHER" id="PTHR22796:SF1">
    <property type="entry name" value="VWFA DOMAIN-CONTAINING PROTEIN"/>
    <property type="match status" value="1"/>
</dbReference>
<dbReference type="InterPro" id="IPR027417">
    <property type="entry name" value="P-loop_NTPase"/>
</dbReference>
<dbReference type="Gene3D" id="3.40.50.300">
    <property type="entry name" value="P-loop containing nucleotide triphosphate hydrolases"/>
    <property type="match status" value="1"/>
</dbReference>
<dbReference type="OrthoDB" id="1597724at2759"/>
<evidence type="ECO:0000313" key="8">
    <source>
        <dbReference type="EMBL" id="CAF3866559.1"/>
    </source>
</evidence>
<evidence type="ECO:0000256" key="1">
    <source>
        <dbReference type="ARBA" id="ARBA00022741"/>
    </source>
</evidence>
<feature type="region of interest" description="Disordered" evidence="4">
    <location>
        <begin position="1"/>
        <end position="22"/>
    </location>
</feature>
<comment type="caution">
    <text evidence="7">The sequence shown here is derived from an EMBL/GenBank/DDBJ whole genome shotgun (WGS) entry which is preliminary data.</text>
</comment>
<feature type="region of interest" description="Disordered" evidence="4">
    <location>
        <begin position="41"/>
        <end position="66"/>
    </location>
</feature>
<evidence type="ECO:0000313" key="9">
    <source>
        <dbReference type="Proteomes" id="UP000663829"/>
    </source>
</evidence>
<dbReference type="EMBL" id="CAJOBC010005526">
    <property type="protein sequence ID" value="CAF3866559.1"/>
    <property type="molecule type" value="Genomic_DNA"/>
</dbReference>
<dbReference type="InterPro" id="IPR030386">
    <property type="entry name" value="G_GB1_RHD3_dom"/>
</dbReference>
<accession>A0A814P218</accession>
<dbReference type="GO" id="GO:0005525">
    <property type="term" value="F:GTP binding"/>
    <property type="evidence" value="ECO:0007669"/>
    <property type="project" value="UniProtKB-KW"/>
</dbReference>
<keyword evidence="9" id="KW-1185">Reference proteome</keyword>
<evidence type="ECO:0000259" key="5">
    <source>
        <dbReference type="PROSITE" id="PS51715"/>
    </source>
</evidence>
<organism evidence="7 9">
    <name type="scientific">Didymodactylos carnosus</name>
    <dbReference type="NCBI Taxonomy" id="1234261"/>
    <lineage>
        <taxon>Eukaryota</taxon>
        <taxon>Metazoa</taxon>
        <taxon>Spiralia</taxon>
        <taxon>Gnathifera</taxon>
        <taxon>Rotifera</taxon>
        <taxon>Eurotatoria</taxon>
        <taxon>Bdelloidea</taxon>
        <taxon>Philodinida</taxon>
        <taxon>Philodinidae</taxon>
        <taxon>Didymodactylos</taxon>
    </lineage>
</organism>
<dbReference type="PANTHER" id="PTHR22796">
    <property type="entry name" value="URG4-RELATED"/>
    <property type="match status" value="1"/>
</dbReference>
<feature type="domain" description="VLIG-type G" evidence="6">
    <location>
        <begin position="598"/>
        <end position="692"/>
    </location>
</feature>
<dbReference type="Proteomes" id="UP000681722">
    <property type="component" value="Unassembled WGS sequence"/>
</dbReference>
<protein>
    <recommendedName>
        <fullName evidence="10">VLIG-type G domain-containing protein</fullName>
    </recommendedName>
</protein>
<evidence type="ECO:0000256" key="3">
    <source>
        <dbReference type="PROSITE-ProRule" id="PRU01052"/>
    </source>
</evidence>